<evidence type="ECO:0000256" key="1">
    <source>
        <dbReference type="ARBA" id="ARBA00023125"/>
    </source>
</evidence>
<dbReference type="Pfam" id="PF00440">
    <property type="entry name" value="TetR_N"/>
    <property type="match status" value="1"/>
</dbReference>
<keyword evidence="1 2" id="KW-0238">DNA-binding</keyword>
<comment type="caution">
    <text evidence="4">The sequence shown here is derived from an EMBL/GenBank/DDBJ whole genome shotgun (WGS) entry which is preliminary data.</text>
</comment>
<dbReference type="InterPro" id="IPR001647">
    <property type="entry name" value="HTH_TetR"/>
</dbReference>
<dbReference type="SUPFAM" id="SSF46689">
    <property type="entry name" value="Homeodomain-like"/>
    <property type="match status" value="1"/>
</dbReference>
<evidence type="ECO:0000259" key="3">
    <source>
        <dbReference type="PROSITE" id="PS50977"/>
    </source>
</evidence>
<name>A0A842HUF7_9SPHN</name>
<dbReference type="GO" id="GO:0003677">
    <property type="term" value="F:DNA binding"/>
    <property type="evidence" value="ECO:0007669"/>
    <property type="project" value="UniProtKB-UniRule"/>
</dbReference>
<protein>
    <submittedName>
        <fullName evidence="4">TetR/AcrR family transcriptional regulator</fullName>
    </submittedName>
</protein>
<evidence type="ECO:0000256" key="2">
    <source>
        <dbReference type="PROSITE-ProRule" id="PRU00335"/>
    </source>
</evidence>
<sequence>MAMSRHGKRPTGTIVDWRKRRGEIAAGALALYLERPWPNVGIEEIAERLGISYWQVYYSFDGQEDVYKAAVDRLIDRLARRIAEAPASCTSVNRTIHAYVRHAAAIVGSEDYARLVFLAMRDEHTDLWVKAAYEKKIAIPLRQGLEIAVKHAGRKAGLDMIVLHGASERYLTMLETALALPRLLRRDAFADGNFEKTIAETAKEVWSATCTFDGFGTDPGSAQAAA</sequence>
<dbReference type="InterPro" id="IPR009057">
    <property type="entry name" value="Homeodomain-like_sf"/>
</dbReference>
<evidence type="ECO:0000313" key="4">
    <source>
        <dbReference type="EMBL" id="MBC2776047.1"/>
    </source>
</evidence>
<feature type="domain" description="HTH tetR-type" evidence="3">
    <location>
        <begin position="18"/>
        <end position="78"/>
    </location>
</feature>
<feature type="DNA-binding region" description="H-T-H motif" evidence="2">
    <location>
        <begin position="41"/>
        <end position="60"/>
    </location>
</feature>
<accession>A0A842HUF7</accession>
<gene>
    <name evidence="4" type="ORF">H6P80_00275</name>
</gene>
<dbReference type="AlphaFoldDB" id="A0A842HUF7"/>
<proteinExistence type="predicted"/>
<reference evidence="4 5" key="1">
    <citation type="submission" date="2020-08" db="EMBL/GenBank/DDBJ databases">
        <title>Draft genome sequence of Parasphingopyxis sp. GrpM-11.</title>
        <authorList>
            <person name="Oh J."/>
            <person name="Roh D.-H."/>
        </authorList>
    </citation>
    <scope>NUCLEOTIDE SEQUENCE [LARGE SCALE GENOMIC DNA]</scope>
    <source>
        <strain evidence="4 5">GrpM-11</strain>
    </source>
</reference>
<organism evidence="4 5">
    <name type="scientific">Parasphingopyxis marina</name>
    <dbReference type="NCBI Taxonomy" id="2761622"/>
    <lineage>
        <taxon>Bacteria</taxon>
        <taxon>Pseudomonadati</taxon>
        <taxon>Pseudomonadota</taxon>
        <taxon>Alphaproteobacteria</taxon>
        <taxon>Sphingomonadales</taxon>
        <taxon>Sphingomonadaceae</taxon>
        <taxon>Parasphingopyxis</taxon>
    </lineage>
</organism>
<dbReference type="EMBL" id="JACJVJ010000001">
    <property type="protein sequence ID" value="MBC2776047.1"/>
    <property type="molecule type" value="Genomic_DNA"/>
</dbReference>
<keyword evidence="5" id="KW-1185">Reference proteome</keyword>
<dbReference type="Gene3D" id="1.10.357.10">
    <property type="entry name" value="Tetracycline Repressor, domain 2"/>
    <property type="match status" value="1"/>
</dbReference>
<dbReference type="Proteomes" id="UP000564378">
    <property type="component" value="Unassembled WGS sequence"/>
</dbReference>
<dbReference type="PROSITE" id="PS50977">
    <property type="entry name" value="HTH_TETR_2"/>
    <property type="match status" value="1"/>
</dbReference>
<evidence type="ECO:0000313" key="5">
    <source>
        <dbReference type="Proteomes" id="UP000564378"/>
    </source>
</evidence>